<protein>
    <recommendedName>
        <fullName evidence="4">DUF1329 domain-containing protein</fullName>
    </recommendedName>
</protein>
<feature type="chain" id="PRO_5047399742" description="DUF1329 domain-containing protein" evidence="1">
    <location>
        <begin position="24"/>
        <end position="447"/>
    </location>
</feature>
<gene>
    <name evidence="2" type="ORF">R77564_03964</name>
</gene>
<dbReference type="EMBL" id="CAUDLI010000009">
    <property type="protein sequence ID" value="CAJ0896172.1"/>
    <property type="molecule type" value="Genomic_DNA"/>
</dbReference>
<evidence type="ECO:0000313" key="3">
    <source>
        <dbReference type="Proteomes" id="UP001189792"/>
    </source>
</evidence>
<keyword evidence="3" id="KW-1185">Reference proteome</keyword>
<accession>A0ABM9L0W7</accession>
<dbReference type="RefSeq" id="WP_316887407.1">
    <property type="nucleotide sequence ID" value="NZ_CAUDLI010000009.1"/>
</dbReference>
<proteinExistence type="predicted"/>
<dbReference type="Proteomes" id="UP001189792">
    <property type="component" value="Unassembled WGS sequence"/>
</dbReference>
<dbReference type="CDD" id="cd16329">
    <property type="entry name" value="LolA_like"/>
    <property type="match status" value="1"/>
</dbReference>
<reference evidence="2 3" key="1">
    <citation type="submission" date="2023-07" db="EMBL/GenBank/DDBJ databases">
        <authorList>
            <person name="Peeters C."/>
        </authorList>
    </citation>
    <scope>NUCLEOTIDE SEQUENCE [LARGE SCALE GENOMIC DNA]</scope>
    <source>
        <strain evidence="2 3">LMG 32965</strain>
    </source>
</reference>
<comment type="caution">
    <text evidence="2">The sequence shown here is derived from an EMBL/GenBank/DDBJ whole genome shotgun (WGS) entry which is preliminary data.</text>
</comment>
<feature type="signal peptide" evidence="1">
    <location>
        <begin position="1"/>
        <end position="23"/>
    </location>
</feature>
<sequence>MTQYKQMAAAIAIATLATSPTWAAVSADEAAQLRATLTPLGAEKAGNKDGTIPAWSGAYSAALPGAGNGKYPDPFASEKPVLQITAQNMGQHAGKLTEGTMALLKKYPTFRVDVYPTHRTAGAPQWVYDNTLKAATTAKLTDNGMSFEGAWGGIPFPIPKSGNEVMMNHLVHPTPPAFDSVSRNFVGTSDGQHSMASKTQLSNLASYWQKDGSADKYNKVYRYVRFETVAPTFKAGEAVVVHDSLDVAQDPPAWQYLVGQRRVRRAPTIGYDTPDFIASGANYFDEVYGFMGRLDRYNWKLVGKQEIYVPYNNNRFFAAGEEKALVPFHTNPDAVRWELHRVWVVEATLAQGKRHAVPKRRLYIDEDSWSVLTMDGYDAEGKLWRVSHVMNQVVPEAGGALDSSCAVVYNLQANSMSVIQYVDSLKLVKPRPVSYFTGDALSNAGAR</sequence>
<evidence type="ECO:0008006" key="4">
    <source>
        <dbReference type="Google" id="ProtNLM"/>
    </source>
</evidence>
<dbReference type="Pfam" id="PF07044">
    <property type="entry name" value="DUF1329"/>
    <property type="match status" value="1"/>
</dbReference>
<evidence type="ECO:0000256" key="1">
    <source>
        <dbReference type="SAM" id="SignalP"/>
    </source>
</evidence>
<keyword evidence="1" id="KW-0732">Signal</keyword>
<dbReference type="InterPro" id="IPR010752">
    <property type="entry name" value="DUF1329"/>
</dbReference>
<dbReference type="Gene3D" id="2.50.20.10">
    <property type="entry name" value="Lipoprotein localisation LolA/LolB/LppX"/>
    <property type="match status" value="1"/>
</dbReference>
<name>A0ABM9L0W7_9RALS</name>
<evidence type="ECO:0000313" key="2">
    <source>
        <dbReference type="EMBL" id="CAJ0896172.1"/>
    </source>
</evidence>
<organism evidence="2 3">
    <name type="scientific">Ralstonia flatus</name>
    <dbReference type="NCBI Taxonomy" id="3058601"/>
    <lineage>
        <taxon>Bacteria</taxon>
        <taxon>Pseudomonadati</taxon>
        <taxon>Pseudomonadota</taxon>
        <taxon>Betaproteobacteria</taxon>
        <taxon>Burkholderiales</taxon>
        <taxon>Burkholderiaceae</taxon>
        <taxon>Ralstonia</taxon>
    </lineage>
</organism>